<sequence>MIQTLHIKENEAGAIRVFALSMDAFEVQPYLEVNTKVSELLGIDLIDPQYVEVFPISDLEGLGLVGYLIEGQGIAEDVLAPDRARLNALDGHVMILMSAAFAGREHDLTLDPRLTLIGEYPEDVPPVVFESLPQESSQGVLTGVDSDPVAPRKKFPTLLAIFLIALLIALALWLAA</sequence>
<keyword evidence="1" id="KW-0472">Membrane</keyword>
<evidence type="ECO:0000313" key="2">
    <source>
        <dbReference type="EMBL" id="SCM68911.1"/>
    </source>
</evidence>
<keyword evidence="1" id="KW-0812">Transmembrane</keyword>
<name>A0A1M4N255_9RHOB</name>
<dbReference type="Proteomes" id="UP000184085">
    <property type="component" value="Unassembled WGS sequence"/>
</dbReference>
<dbReference type="RefSeq" id="WP_072707951.1">
    <property type="nucleotide sequence ID" value="NZ_FMJB01000061.1"/>
</dbReference>
<keyword evidence="3" id="KW-1185">Reference proteome</keyword>
<accession>A0A1M4N255</accession>
<evidence type="ECO:0000256" key="1">
    <source>
        <dbReference type="SAM" id="Phobius"/>
    </source>
</evidence>
<dbReference type="AlphaFoldDB" id="A0A1M4N255"/>
<protein>
    <submittedName>
        <fullName evidence="2">Putative membrane protein</fullName>
    </submittedName>
</protein>
<gene>
    <name evidence="2" type="ORF">KARMA_3141</name>
</gene>
<dbReference type="EMBL" id="FMJB01000061">
    <property type="protein sequence ID" value="SCM68911.1"/>
    <property type="molecule type" value="Genomic_DNA"/>
</dbReference>
<keyword evidence="1" id="KW-1133">Transmembrane helix</keyword>
<reference evidence="3" key="1">
    <citation type="submission" date="2016-09" db="EMBL/GenBank/DDBJ databases">
        <authorList>
            <person name="Wibberg D."/>
        </authorList>
    </citation>
    <scope>NUCLEOTIDE SEQUENCE [LARGE SCALE GENOMIC DNA]</scope>
</reference>
<evidence type="ECO:0000313" key="3">
    <source>
        <dbReference type="Proteomes" id="UP000184085"/>
    </source>
</evidence>
<proteinExistence type="predicted"/>
<feature type="transmembrane region" description="Helical" evidence="1">
    <location>
        <begin position="155"/>
        <end position="175"/>
    </location>
</feature>
<organism evidence="2 3">
    <name type="scientific">Donghicola eburneus</name>
    <dbReference type="NCBI Taxonomy" id="393278"/>
    <lineage>
        <taxon>Bacteria</taxon>
        <taxon>Pseudomonadati</taxon>
        <taxon>Pseudomonadota</taxon>
        <taxon>Alphaproteobacteria</taxon>
        <taxon>Rhodobacterales</taxon>
        <taxon>Roseobacteraceae</taxon>
        <taxon>Donghicola</taxon>
    </lineage>
</organism>